<protein>
    <submittedName>
        <fullName evidence="1">Uncharacterized protein</fullName>
    </submittedName>
</protein>
<reference evidence="1" key="2">
    <citation type="submission" date="2021-09" db="EMBL/GenBank/DDBJ databases">
        <authorList>
            <person name="Jia N."/>
            <person name="Wang J."/>
            <person name="Shi W."/>
            <person name="Du L."/>
            <person name="Sun Y."/>
            <person name="Zhan W."/>
            <person name="Jiang J."/>
            <person name="Wang Q."/>
            <person name="Zhang B."/>
            <person name="Ji P."/>
            <person name="Sakyi L.B."/>
            <person name="Cui X."/>
            <person name="Yuan T."/>
            <person name="Jiang B."/>
            <person name="Yang W."/>
            <person name="Lam T.T.-Y."/>
            <person name="Chang Q."/>
            <person name="Ding S."/>
            <person name="Wang X."/>
            <person name="Zhu J."/>
            <person name="Ruan X."/>
            <person name="Zhao L."/>
            <person name="Wei J."/>
            <person name="Que T."/>
            <person name="Du C."/>
            <person name="Cheng J."/>
            <person name="Dai P."/>
            <person name="Han X."/>
            <person name="Huang E."/>
            <person name="Gao Y."/>
            <person name="Liu J."/>
            <person name="Shao H."/>
            <person name="Ye R."/>
            <person name="Li L."/>
            <person name="Wei W."/>
            <person name="Wang X."/>
            <person name="Wang C."/>
            <person name="Huo Q."/>
            <person name="Li W."/>
            <person name="Guo W."/>
            <person name="Chen H."/>
            <person name="Chen S."/>
            <person name="Zhou L."/>
            <person name="Zhou L."/>
            <person name="Ni X."/>
            <person name="Tian J."/>
            <person name="Zhou Y."/>
            <person name="Sheng Y."/>
            <person name="Liu T."/>
            <person name="Pan Y."/>
            <person name="Xia L."/>
            <person name="Li J."/>
            <person name="Zhao F."/>
            <person name="Cao W."/>
        </authorList>
    </citation>
    <scope>NUCLEOTIDE SEQUENCE</scope>
    <source>
        <strain evidence="1">Rsan-2018</strain>
        <tissue evidence="1">Larvae</tissue>
    </source>
</reference>
<gene>
    <name evidence="1" type="ORF">HPB52_012556</name>
</gene>
<keyword evidence="2" id="KW-1185">Reference proteome</keyword>
<dbReference type="EMBL" id="JABSTV010001250">
    <property type="protein sequence ID" value="KAH7956771.1"/>
    <property type="molecule type" value="Genomic_DNA"/>
</dbReference>
<organism evidence="1 2">
    <name type="scientific">Rhipicephalus sanguineus</name>
    <name type="common">Brown dog tick</name>
    <name type="synonym">Ixodes sanguineus</name>
    <dbReference type="NCBI Taxonomy" id="34632"/>
    <lineage>
        <taxon>Eukaryota</taxon>
        <taxon>Metazoa</taxon>
        <taxon>Ecdysozoa</taxon>
        <taxon>Arthropoda</taxon>
        <taxon>Chelicerata</taxon>
        <taxon>Arachnida</taxon>
        <taxon>Acari</taxon>
        <taxon>Parasitiformes</taxon>
        <taxon>Ixodida</taxon>
        <taxon>Ixodoidea</taxon>
        <taxon>Ixodidae</taxon>
        <taxon>Rhipicephalinae</taxon>
        <taxon>Rhipicephalus</taxon>
        <taxon>Rhipicephalus</taxon>
    </lineage>
</organism>
<comment type="caution">
    <text evidence="1">The sequence shown here is derived from an EMBL/GenBank/DDBJ whole genome shotgun (WGS) entry which is preliminary data.</text>
</comment>
<dbReference type="AlphaFoldDB" id="A0A9D4PW44"/>
<evidence type="ECO:0000313" key="2">
    <source>
        <dbReference type="Proteomes" id="UP000821837"/>
    </source>
</evidence>
<name>A0A9D4PW44_RHISA</name>
<evidence type="ECO:0000313" key="1">
    <source>
        <dbReference type="EMBL" id="KAH7956771.1"/>
    </source>
</evidence>
<proteinExistence type="predicted"/>
<sequence length="125" mass="14567">MSTGEDWMRAAETCRLDFKKFKQRSVEEKRSNVLLFACGFAKAGADAHEKRVKAHGSDVPYAQRRRYLNRRSADLLKVLKRSEVYEDVRSFLEKCEQEKLPNRDINKVQAMLLVMAHVVYTGLTW</sequence>
<accession>A0A9D4PW44</accession>
<reference evidence="1" key="1">
    <citation type="journal article" date="2020" name="Cell">
        <title>Large-Scale Comparative Analyses of Tick Genomes Elucidate Their Genetic Diversity and Vector Capacities.</title>
        <authorList>
            <consortium name="Tick Genome and Microbiome Consortium (TIGMIC)"/>
            <person name="Jia N."/>
            <person name="Wang J."/>
            <person name="Shi W."/>
            <person name="Du L."/>
            <person name="Sun Y."/>
            <person name="Zhan W."/>
            <person name="Jiang J.F."/>
            <person name="Wang Q."/>
            <person name="Zhang B."/>
            <person name="Ji P."/>
            <person name="Bell-Sakyi L."/>
            <person name="Cui X.M."/>
            <person name="Yuan T.T."/>
            <person name="Jiang B.G."/>
            <person name="Yang W.F."/>
            <person name="Lam T.T."/>
            <person name="Chang Q.C."/>
            <person name="Ding S.J."/>
            <person name="Wang X.J."/>
            <person name="Zhu J.G."/>
            <person name="Ruan X.D."/>
            <person name="Zhao L."/>
            <person name="Wei J.T."/>
            <person name="Ye R.Z."/>
            <person name="Que T.C."/>
            <person name="Du C.H."/>
            <person name="Zhou Y.H."/>
            <person name="Cheng J.X."/>
            <person name="Dai P.F."/>
            <person name="Guo W.B."/>
            <person name="Han X.H."/>
            <person name="Huang E.J."/>
            <person name="Li L.F."/>
            <person name="Wei W."/>
            <person name="Gao Y.C."/>
            <person name="Liu J.Z."/>
            <person name="Shao H.Z."/>
            <person name="Wang X."/>
            <person name="Wang C.C."/>
            <person name="Yang T.C."/>
            <person name="Huo Q.B."/>
            <person name="Li W."/>
            <person name="Chen H.Y."/>
            <person name="Chen S.E."/>
            <person name="Zhou L.G."/>
            <person name="Ni X.B."/>
            <person name="Tian J.H."/>
            <person name="Sheng Y."/>
            <person name="Liu T."/>
            <person name="Pan Y.S."/>
            <person name="Xia L.Y."/>
            <person name="Li J."/>
            <person name="Zhao F."/>
            <person name="Cao W.C."/>
        </authorList>
    </citation>
    <scope>NUCLEOTIDE SEQUENCE</scope>
    <source>
        <strain evidence="1">Rsan-2018</strain>
    </source>
</reference>
<dbReference type="Proteomes" id="UP000821837">
    <property type="component" value="Unassembled WGS sequence"/>
</dbReference>